<evidence type="ECO:0000313" key="2">
    <source>
        <dbReference type="EMBL" id="AKQ46956.1"/>
    </source>
</evidence>
<dbReference type="OrthoDB" id="1099728at2"/>
<keyword evidence="3" id="KW-1185">Reference proteome</keyword>
<gene>
    <name evidence="2" type="ORF">TH63_17025</name>
</gene>
<dbReference type="Pfam" id="PF04326">
    <property type="entry name" value="SLFN_AlbA_2"/>
    <property type="match status" value="1"/>
</dbReference>
<reference evidence="2 3" key="1">
    <citation type="submission" date="2015-01" db="EMBL/GenBank/DDBJ databases">
        <title>Rufibacter sp./DG31D/ whole genome sequencing.</title>
        <authorList>
            <person name="Kim M.K."/>
            <person name="Srinivasan S."/>
            <person name="Lee J.-J."/>
        </authorList>
    </citation>
    <scope>NUCLEOTIDE SEQUENCE [LARGE SCALE GENOMIC DNA]</scope>
    <source>
        <strain evidence="2 3">DG31D</strain>
    </source>
</reference>
<protein>
    <recommendedName>
        <fullName evidence="1">Schlafen AlbA-2 domain-containing protein</fullName>
    </recommendedName>
</protein>
<name>A0A0H4W928_9BACT</name>
<sequence length="385" mass="44014">MTIKELRIHTEQTVVNLRDHGKFPKENNLYDYKLELNFYGLTDPLEIFIRNFAKDILSFSNGNGGIILLGIKEDKASGILEDIGLDINNCDLLSKIDLSYVSQKFEKICKVGLDLDLQVFQLGTRKFYSLLIEKQNNVLIPVNDFPDYKLKKGDITYRASGKNETANHSAQEFNRFLQIKANEKNKEFMEIWSKLLPEMFDINPREVLIINPKHNKVYGFNGKDNVLSSSDIEIDKSESGVFNIILNAISAGEIGKISDDEGKPLYKIVGEVKSLAPRDFIYLITLEKQAKEKSIYKFTNQQLKAAICHLGWVNSATFKVENPPEGTVIESFSNYIWIETLDSRKRIVFSEQCIDVILEVMHNSELHMPLFNKMLDLKNNTEPTG</sequence>
<feature type="domain" description="Schlafen AlbA-2" evidence="1">
    <location>
        <begin position="26"/>
        <end position="166"/>
    </location>
</feature>
<accession>A0A0H4W928</accession>
<dbReference type="InterPro" id="IPR038461">
    <property type="entry name" value="Schlafen_AlbA_2_dom_sf"/>
</dbReference>
<dbReference type="EMBL" id="CP010777">
    <property type="protein sequence ID" value="AKQ46956.1"/>
    <property type="molecule type" value="Genomic_DNA"/>
</dbReference>
<proteinExistence type="predicted"/>
<dbReference type="InterPro" id="IPR007421">
    <property type="entry name" value="Schlafen_AlbA_2_dom"/>
</dbReference>
<evidence type="ECO:0000259" key="1">
    <source>
        <dbReference type="Pfam" id="PF04326"/>
    </source>
</evidence>
<dbReference type="KEGG" id="ruf:TH63_17025"/>
<dbReference type="RefSeq" id="WP_048922006.1">
    <property type="nucleotide sequence ID" value="NZ_CP010777.1"/>
</dbReference>
<dbReference type="AlphaFoldDB" id="A0A0H4W928"/>
<dbReference type="Proteomes" id="UP000036458">
    <property type="component" value="Chromosome"/>
</dbReference>
<organism evidence="2 3">
    <name type="scientific">Rufibacter radiotolerans</name>
    <dbReference type="NCBI Taxonomy" id="1379910"/>
    <lineage>
        <taxon>Bacteria</taxon>
        <taxon>Pseudomonadati</taxon>
        <taxon>Bacteroidota</taxon>
        <taxon>Cytophagia</taxon>
        <taxon>Cytophagales</taxon>
        <taxon>Hymenobacteraceae</taxon>
        <taxon>Rufibacter</taxon>
    </lineage>
</organism>
<dbReference type="PATRIC" id="fig|1379910.4.peg.3710"/>
<dbReference type="STRING" id="1379910.TH63_17025"/>
<evidence type="ECO:0000313" key="3">
    <source>
        <dbReference type="Proteomes" id="UP000036458"/>
    </source>
</evidence>
<dbReference type="Gene3D" id="3.30.950.30">
    <property type="entry name" value="Schlafen, AAA domain"/>
    <property type="match status" value="1"/>
</dbReference>